<dbReference type="CDD" id="cd07012">
    <property type="entry name" value="PBP2_Bug_TTT"/>
    <property type="match status" value="1"/>
</dbReference>
<dbReference type="PANTHER" id="PTHR42928:SF5">
    <property type="entry name" value="BLR1237 PROTEIN"/>
    <property type="match status" value="1"/>
</dbReference>
<reference evidence="3 4" key="1">
    <citation type="submission" date="2024-08" db="EMBL/GenBank/DDBJ databases">
        <authorList>
            <person name="Feng Z."/>
            <person name="Ronholm J."/>
        </authorList>
    </citation>
    <scope>NUCLEOTIDE SEQUENCE [LARGE SCALE GENOMIC DNA]</scope>
    <source>
        <strain evidence="3 4">4-AB0-8</strain>
    </source>
</reference>
<evidence type="ECO:0000256" key="1">
    <source>
        <dbReference type="ARBA" id="ARBA00006987"/>
    </source>
</evidence>
<dbReference type="Proteomes" id="UP001567350">
    <property type="component" value="Unassembled WGS sequence"/>
</dbReference>
<sequence>MSLLNRRHAMLALGAFAANPVLHSQAAKPTWPSKPVRIINPFPVGGGPDGTARIVGEKLACMWNQAVVIENRPGGNGFIAIDAFKRGAQDGTDMVLLDNVHLAAYPHLFRKLPYDPVRDFLVLAPLFRTFFFVCVPNHSPYRSMADLIADAQARPGQLNYGSWSIGNAVHLGSLQLAALTRTRMEHIVFKETGQLYQSVANGDLDFALGSSGTAGPLARAGKLRFLAVMAPQRLQGFEDIPTVAESGGPAQAIVTGWNALAVSPRTPSSTVIQLRRDLTTALREPDIQPKFQTFGYEHYFPTSAEFQQFILAESRRFGSVIAAAGIQL</sequence>
<dbReference type="InterPro" id="IPR005064">
    <property type="entry name" value="BUG"/>
</dbReference>
<protein>
    <submittedName>
        <fullName evidence="3">Bug family tripartite tricarboxylate transporter substrate binding protein</fullName>
    </submittedName>
</protein>
<dbReference type="RefSeq" id="WP_370893018.1">
    <property type="nucleotide sequence ID" value="NZ_JBGJLR010000014.1"/>
</dbReference>
<accession>A0ABV4IEC1</accession>
<organism evidence="3 4">
    <name type="scientific">Comamonas jiangduensis</name>
    <dbReference type="NCBI Taxonomy" id="1194168"/>
    <lineage>
        <taxon>Bacteria</taxon>
        <taxon>Pseudomonadati</taxon>
        <taxon>Pseudomonadota</taxon>
        <taxon>Betaproteobacteria</taxon>
        <taxon>Burkholderiales</taxon>
        <taxon>Comamonadaceae</taxon>
        <taxon>Comamonas</taxon>
    </lineage>
</organism>
<dbReference type="InterPro" id="IPR042100">
    <property type="entry name" value="Bug_dom1"/>
</dbReference>
<dbReference type="SUPFAM" id="SSF53850">
    <property type="entry name" value="Periplasmic binding protein-like II"/>
    <property type="match status" value="1"/>
</dbReference>
<feature type="signal peptide" evidence="2">
    <location>
        <begin position="1"/>
        <end position="17"/>
    </location>
</feature>
<dbReference type="PIRSF" id="PIRSF017082">
    <property type="entry name" value="YflP"/>
    <property type="match status" value="1"/>
</dbReference>
<dbReference type="EMBL" id="JBGJLR010000014">
    <property type="protein sequence ID" value="MEZ2740191.1"/>
    <property type="molecule type" value="Genomic_DNA"/>
</dbReference>
<evidence type="ECO:0000313" key="3">
    <source>
        <dbReference type="EMBL" id="MEZ2740191.1"/>
    </source>
</evidence>
<feature type="chain" id="PRO_5046161658" evidence="2">
    <location>
        <begin position="18"/>
        <end position="328"/>
    </location>
</feature>
<comment type="caution">
    <text evidence="3">The sequence shown here is derived from an EMBL/GenBank/DDBJ whole genome shotgun (WGS) entry which is preliminary data.</text>
</comment>
<dbReference type="Gene3D" id="3.40.190.150">
    <property type="entry name" value="Bordetella uptake gene, domain 1"/>
    <property type="match status" value="1"/>
</dbReference>
<keyword evidence="4" id="KW-1185">Reference proteome</keyword>
<evidence type="ECO:0000313" key="4">
    <source>
        <dbReference type="Proteomes" id="UP001567350"/>
    </source>
</evidence>
<evidence type="ECO:0000256" key="2">
    <source>
        <dbReference type="SAM" id="SignalP"/>
    </source>
</evidence>
<proteinExistence type="inferred from homology"/>
<name>A0ABV4IEC1_9BURK</name>
<dbReference type="PANTHER" id="PTHR42928">
    <property type="entry name" value="TRICARBOXYLATE-BINDING PROTEIN"/>
    <property type="match status" value="1"/>
</dbReference>
<gene>
    <name evidence="3" type="ORF">ACBP88_12180</name>
</gene>
<comment type="similarity">
    <text evidence="1">Belongs to the UPF0065 (bug) family.</text>
</comment>
<keyword evidence="2" id="KW-0732">Signal</keyword>
<dbReference type="Gene3D" id="3.40.190.10">
    <property type="entry name" value="Periplasmic binding protein-like II"/>
    <property type="match status" value="1"/>
</dbReference>
<dbReference type="Pfam" id="PF03401">
    <property type="entry name" value="TctC"/>
    <property type="match status" value="1"/>
</dbReference>